<feature type="compositionally biased region" description="Acidic residues" evidence="3">
    <location>
        <begin position="441"/>
        <end position="462"/>
    </location>
</feature>
<feature type="compositionally biased region" description="Polar residues" evidence="3">
    <location>
        <begin position="820"/>
        <end position="829"/>
    </location>
</feature>
<dbReference type="GO" id="GO:0006897">
    <property type="term" value="P:endocytosis"/>
    <property type="evidence" value="ECO:0007669"/>
    <property type="project" value="TreeGrafter"/>
</dbReference>
<gene>
    <name evidence="6" type="ORF">G7Y89_g13095</name>
</gene>
<dbReference type="EMBL" id="JAAMPI010001470">
    <property type="protein sequence ID" value="KAF4625074.1"/>
    <property type="molecule type" value="Genomic_DNA"/>
</dbReference>
<dbReference type="Pfam" id="PF01031">
    <property type="entry name" value="Dynamin_M"/>
    <property type="match status" value="1"/>
</dbReference>
<feature type="domain" description="Dynamin-type G" evidence="5">
    <location>
        <begin position="44"/>
        <end position="338"/>
    </location>
</feature>
<dbReference type="GO" id="GO:0016020">
    <property type="term" value="C:membrane"/>
    <property type="evidence" value="ECO:0007669"/>
    <property type="project" value="TreeGrafter"/>
</dbReference>
<feature type="domain" description="GED" evidence="4">
    <location>
        <begin position="667"/>
        <end position="758"/>
    </location>
</feature>
<dbReference type="Pfam" id="PF00350">
    <property type="entry name" value="Dynamin_N"/>
    <property type="match status" value="1"/>
</dbReference>
<feature type="compositionally biased region" description="Polar residues" evidence="3">
    <location>
        <begin position="781"/>
        <end position="797"/>
    </location>
</feature>
<reference evidence="6 7" key="1">
    <citation type="submission" date="2020-03" db="EMBL/GenBank/DDBJ databases">
        <title>Draft Genome Sequence of Cudoniella acicularis.</title>
        <authorList>
            <person name="Buettner E."/>
            <person name="Kellner H."/>
        </authorList>
    </citation>
    <scope>NUCLEOTIDE SEQUENCE [LARGE SCALE GENOMIC DNA]</scope>
    <source>
        <strain evidence="6 7">DSM 108380</strain>
    </source>
</reference>
<name>A0A8H4RA96_9HELO</name>
<dbReference type="InterPro" id="IPR020850">
    <property type="entry name" value="GED_dom"/>
</dbReference>
<keyword evidence="7" id="KW-1185">Reference proteome</keyword>
<sequence>MMSTVEDATNRRDDPDVGSQLQSRDQSELLDTIDELTRRGLRNYVSLPQIIVCGDQSSGKSSVLEAISHIRFPTKENLCTTFATELLLRRNPSSSAPVCIIPGSSRSGKPQAREELERFPVGVAYDNPEDIPRLIEAAKQAMKEASGTTSNPFFDDKLRIQLCKPEWPPITIVDLPGLIHTENQDQTQNDVQTVRNLVKGYMDDPRSIILAIVSAQSDTALQIVLSLAKAADPDRVRTMGIITKPDTLIQRGPESMNDFRKLALNESEIHQFKLGWHVLKNRDPRSMKQTAAERDADEKSFFSQPPWMNFEDQNCLGIDSLRLRLSRVLHERIASSLPDIIDEIRGEIVKSETELTKLGKERSSRQAKEVYLIGIAQRFQTLAQSAVDGTWNDQFDPFFKNPYSSEGYDKRLRAVIQNLNDQFAELMALKGHRWQIIKVGDDDEDSDEEASYKDSDDEDDNLEGTSNSRETAKDSEQPPPKYPGSDKFEDCKRISRHDFIKKIEILSRATRGRELSGVFNHHTIGELFREQSVKWAKLAEHHVETVWAAVKLFLEEAFATLADARSLNAILLDVVDPMMNQRNEHAKQKLTEILVPHTRLHPISYNNKLVQSMKEAKYKRELKRIRHEATSLIILLKEKKKSEHSLQKLIDASDRSIQPELGEKFGCEDILNYMNAYYEISMNTFVDNVATLVVESCLVTDLADIFPAVKIPQMDDYTLDRLASDSEEVQVKRKKLEIKLAYLRRLNLASSKPKSNPAIQEQPSSTTTTLPPPPESVLVQRPSSSSKTLPTRQQQPASSSKSSTPSKPNPKNNKESTPTAPVSTSNLFSTPPPPQNSSTFLTPKAESETRYDAAVITYFTKGAKKFASATGNNQKSPEESGTSAPAAVLKTSAATISSPSTAHTTGGIFGGLNAAARSTPASTTKTVGIFGGLKTSTSSVAATPQSTSPLGAATTSSSTQSEHKPFGGSLSGGFGGFGAPPASPSTTERTLFPQTAFGATTTQSNVFGGSLFGSSSSTTKHTPSSQPVLRRNKAVKYIWRRKPREEISEYFLL</sequence>
<comment type="caution">
    <text evidence="6">The sequence shown here is derived from an EMBL/GenBank/DDBJ whole genome shotgun (WGS) entry which is preliminary data.</text>
</comment>
<proteinExistence type="predicted"/>
<evidence type="ECO:0000259" key="4">
    <source>
        <dbReference type="PROSITE" id="PS51388"/>
    </source>
</evidence>
<dbReference type="PRINTS" id="PR00195">
    <property type="entry name" value="DYNAMIN"/>
</dbReference>
<evidence type="ECO:0000259" key="5">
    <source>
        <dbReference type="PROSITE" id="PS51718"/>
    </source>
</evidence>
<feature type="region of interest" description="Disordered" evidence="3">
    <location>
        <begin position="937"/>
        <end position="989"/>
    </location>
</feature>
<evidence type="ECO:0000256" key="2">
    <source>
        <dbReference type="ARBA" id="ARBA00023134"/>
    </source>
</evidence>
<dbReference type="InterPro" id="IPR001401">
    <property type="entry name" value="Dynamin_GTPase"/>
</dbReference>
<dbReference type="SUPFAM" id="SSF52540">
    <property type="entry name" value="P-loop containing nucleoside triphosphate hydrolases"/>
    <property type="match status" value="1"/>
</dbReference>
<feature type="compositionally biased region" description="Gly residues" evidence="3">
    <location>
        <begin position="969"/>
        <end position="978"/>
    </location>
</feature>
<evidence type="ECO:0000313" key="7">
    <source>
        <dbReference type="Proteomes" id="UP000566819"/>
    </source>
</evidence>
<feature type="region of interest" description="Disordered" evidence="3">
    <location>
        <begin position="751"/>
        <end position="846"/>
    </location>
</feature>
<protein>
    <submittedName>
        <fullName evidence="6">Uncharacterized protein</fullName>
    </submittedName>
</protein>
<dbReference type="AlphaFoldDB" id="A0A8H4RA96"/>
<organism evidence="6 7">
    <name type="scientific">Cudoniella acicularis</name>
    <dbReference type="NCBI Taxonomy" id="354080"/>
    <lineage>
        <taxon>Eukaryota</taxon>
        <taxon>Fungi</taxon>
        <taxon>Dikarya</taxon>
        <taxon>Ascomycota</taxon>
        <taxon>Pezizomycotina</taxon>
        <taxon>Leotiomycetes</taxon>
        <taxon>Helotiales</taxon>
        <taxon>Tricladiaceae</taxon>
        <taxon>Cudoniella</taxon>
    </lineage>
</organism>
<dbReference type="InterPro" id="IPR045063">
    <property type="entry name" value="Dynamin_N"/>
</dbReference>
<dbReference type="InterPro" id="IPR030381">
    <property type="entry name" value="G_DYNAMIN_dom"/>
</dbReference>
<dbReference type="SMART" id="SM00053">
    <property type="entry name" value="DYNc"/>
    <property type="match status" value="1"/>
</dbReference>
<dbReference type="OrthoDB" id="415706at2759"/>
<accession>A0A8H4RA96</accession>
<evidence type="ECO:0000256" key="1">
    <source>
        <dbReference type="ARBA" id="ARBA00022741"/>
    </source>
</evidence>
<dbReference type="GO" id="GO:0005739">
    <property type="term" value="C:mitochondrion"/>
    <property type="evidence" value="ECO:0007669"/>
    <property type="project" value="TreeGrafter"/>
</dbReference>
<keyword evidence="2" id="KW-0342">GTP-binding</keyword>
<dbReference type="InterPro" id="IPR022812">
    <property type="entry name" value="Dynamin"/>
</dbReference>
<dbReference type="PROSITE" id="PS51718">
    <property type="entry name" value="G_DYNAMIN_2"/>
    <property type="match status" value="1"/>
</dbReference>
<dbReference type="PANTHER" id="PTHR11566">
    <property type="entry name" value="DYNAMIN"/>
    <property type="match status" value="1"/>
</dbReference>
<dbReference type="Gene3D" id="3.40.50.300">
    <property type="entry name" value="P-loop containing nucleotide triphosphate hydrolases"/>
    <property type="match status" value="1"/>
</dbReference>
<dbReference type="PANTHER" id="PTHR11566:SF149">
    <property type="entry name" value="GTPASE, PUTATIVE (AFU_ORTHOLOGUE AFUA_6G11890)-RELATED"/>
    <property type="match status" value="1"/>
</dbReference>
<dbReference type="InterPro" id="IPR000375">
    <property type="entry name" value="Dynamin_stalk"/>
</dbReference>
<dbReference type="GO" id="GO:0048312">
    <property type="term" value="P:intracellular distribution of mitochondria"/>
    <property type="evidence" value="ECO:0007669"/>
    <property type="project" value="TreeGrafter"/>
</dbReference>
<evidence type="ECO:0000256" key="3">
    <source>
        <dbReference type="SAM" id="MobiDB-lite"/>
    </source>
</evidence>
<dbReference type="GO" id="GO:0003924">
    <property type="term" value="F:GTPase activity"/>
    <property type="evidence" value="ECO:0007669"/>
    <property type="project" value="InterPro"/>
</dbReference>
<feature type="compositionally biased region" description="Low complexity" evidence="3">
    <location>
        <begin position="760"/>
        <end position="769"/>
    </location>
</feature>
<dbReference type="GO" id="GO:0000266">
    <property type="term" value="P:mitochondrial fission"/>
    <property type="evidence" value="ECO:0007669"/>
    <property type="project" value="TreeGrafter"/>
</dbReference>
<dbReference type="Proteomes" id="UP000566819">
    <property type="component" value="Unassembled WGS sequence"/>
</dbReference>
<evidence type="ECO:0000313" key="6">
    <source>
        <dbReference type="EMBL" id="KAF4625074.1"/>
    </source>
</evidence>
<feature type="region of interest" description="Disordered" evidence="3">
    <location>
        <begin position="1"/>
        <end position="26"/>
    </location>
</feature>
<feature type="compositionally biased region" description="Polar residues" evidence="3">
    <location>
        <begin position="937"/>
        <end position="960"/>
    </location>
</feature>
<dbReference type="GO" id="GO:0008017">
    <property type="term" value="F:microtubule binding"/>
    <property type="evidence" value="ECO:0007669"/>
    <property type="project" value="TreeGrafter"/>
</dbReference>
<dbReference type="GO" id="GO:0005874">
    <property type="term" value="C:microtubule"/>
    <property type="evidence" value="ECO:0007669"/>
    <property type="project" value="TreeGrafter"/>
</dbReference>
<dbReference type="FunFam" id="3.40.50.300:FF:001425">
    <property type="entry name" value="Dynamin GTPase, putative"/>
    <property type="match status" value="1"/>
</dbReference>
<dbReference type="GO" id="GO:0016559">
    <property type="term" value="P:peroxisome fission"/>
    <property type="evidence" value="ECO:0007669"/>
    <property type="project" value="TreeGrafter"/>
</dbReference>
<dbReference type="CDD" id="cd08771">
    <property type="entry name" value="DLP_1"/>
    <property type="match status" value="1"/>
</dbReference>
<keyword evidence="1" id="KW-0547">Nucleotide-binding</keyword>
<dbReference type="Gene3D" id="1.20.120.1240">
    <property type="entry name" value="Dynamin, middle domain"/>
    <property type="match status" value="1"/>
</dbReference>
<dbReference type="PROSITE" id="PS51388">
    <property type="entry name" value="GED"/>
    <property type="match status" value="1"/>
</dbReference>
<dbReference type="InterPro" id="IPR027417">
    <property type="entry name" value="P-loop_NTPase"/>
</dbReference>
<feature type="region of interest" description="Disordered" evidence="3">
    <location>
        <begin position="440"/>
        <end position="489"/>
    </location>
</feature>
<feature type="compositionally biased region" description="Low complexity" evidence="3">
    <location>
        <begin position="798"/>
        <end position="819"/>
    </location>
</feature>
<dbReference type="GO" id="GO:0005525">
    <property type="term" value="F:GTP binding"/>
    <property type="evidence" value="ECO:0007669"/>
    <property type="project" value="InterPro"/>
</dbReference>